<dbReference type="Gene3D" id="2.60.120.260">
    <property type="entry name" value="Galactose-binding domain-like"/>
    <property type="match status" value="1"/>
</dbReference>
<dbReference type="Pfam" id="PF04231">
    <property type="entry name" value="Endonuclease_1"/>
    <property type="match status" value="1"/>
</dbReference>
<evidence type="ECO:0000256" key="4">
    <source>
        <dbReference type="SAM" id="MobiDB-lite"/>
    </source>
</evidence>
<reference evidence="8 9" key="1">
    <citation type="journal article" date="2018" name="Nat. Biotechnol.">
        <title>A standardized bacterial taxonomy based on genome phylogeny substantially revises the tree of life.</title>
        <authorList>
            <person name="Parks D.H."/>
            <person name="Chuvochina M."/>
            <person name="Waite D.W."/>
            <person name="Rinke C."/>
            <person name="Skarshewski A."/>
            <person name="Chaumeil P.A."/>
            <person name="Hugenholtz P."/>
        </authorList>
    </citation>
    <scope>NUCLEOTIDE SEQUENCE [LARGE SCALE GENOMIC DNA]</scope>
    <source>
        <strain evidence="8">UBA11482</strain>
    </source>
</reference>
<evidence type="ECO:0000256" key="3">
    <source>
        <dbReference type="ARBA" id="ARBA00022801"/>
    </source>
</evidence>
<dbReference type="SUPFAM" id="SSF49265">
    <property type="entry name" value="Fibronectin type III"/>
    <property type="match status" value="1"/>
</dbReference>
<comment type="similarity">
    <text evidence="1">Belongs to the EndA/NucM nuclease family.</text>
</comment>
<evidence type="ECO:0000313" key="8">
    <source>
        <dbReference type="EMBL" id="HBJ09096.1"/>
    </source>
</evidence>
<name>A0A354M3K7_9BACT</name>
<accession>A0A354M3K7</accession>
<dbReference type="InterPro" id="IPR013783">
    <property type="entry name" value="Ig-like_fold"/>
</dbReference>
<feature type="domain" description="Fibronectin type-III" evidence="6">
    <location>
        <begin position="551"/>
        <end position="646"/>
    </location>
</feature>
<dbReference type="PROSITE" id="PS51841">
    <property type="entry name" value="LTD"/>
    <property type="match status" value="1"/>
</dbReference>
<dbReference type="InterPro" id="IPR044925">
    <property type="entry name" value="His-Me_finger_sf"/>
</dbReference>
<dbReference type="Pfam" id="PF00932">
    <property type="entry name" value="LTD"/>
    <property type="match status" value="1"/>
</dbReference>
<feature type="region of interest" description="Disordered" evidence="4">
    <location>
        <begin position="707"/>
        <end position="726"/>
    </location>
</feature>
<organism evidence="8 9">
    <name type="scientific">Coprobacter fastidiosus</name>
    <dbReference type="NCBI Taxonomy" id="1099853"/>
    <lineage>
        <taxon>Bacteria</taxon>
        <taxon>Pseudomonadati</taxon>
        <taxon>Bacteroidota</taxon>
        <taxon>Bacteroidia</taxon>
        <taxon>Bacteroidales</taxon>
        <taxon>Barnesiellaceae</taxon>
        <taxon>Coprobacter</taxon>
    </lineage>
</organism>
<dbReference type="AlphaFoldDB" id="A0A354M3K7"/>
<evidence type="ECO:0000313" key="9">
    <source>
        <dbReference type="Proteomes" id="UP000262954"/>
    </source>
</evidence>
<feature type="domain" description="LTD" evidence="7">
    <location>
        <begin position="416"/>
        <end position="590"/>
    </location>
</feature>
<evidence type="ECO:0000259" key="6">
    <source>
        <dbReference type="PROSITE" id="PS50853"/>
    </source>
</evidence>
<dbReference type="InterPro" id="IPR007346">
    <property type="entry name" value="Endonuclease-I"/>
</dbReference>
<dbReference type="InterPro" id="IPR003961">
    <property type="entry name" value="FN3_dom"/>
</dbReference>
<proteinExistence type="inferred from homology"/>
<dbReference type="Proteomes" id="UP000262954">
    <property type="component" value="Unassembled WGS sequence"/>
</dbReference>
<sequence>MKKTTCLLRYGILFLLLTVSSLICAQIPAGYYYQAHGKTGAELKTALHNIIKEASMLKYGSGEGATWEGFFYTDQNPDGSVFDMYSNETRYFNGFNGIDGMHIEHSLPNSWWGGIKNNAYKDLYHLYPADATMNMSKSNNPLGEVSGTPIRDNGLSKMGKNGFGNTYTGNCFEPADIYKGDFARSYFYIATAYEDYASLWNSPMMQNNTWPVWQSWALQLLMEWNKNDLKSAREEERAEAVYKIQGNRNPFIDYPDLVDYIWGDKTSTPYPFPDETEPFLISPRNNKTLDFGILLQGDNKTIDLDIQGKNLTETLNFYWKTGGENSGLSLSQESVTANEAINGKTIHICYMPQTSGTGIDTLVIKGGGLTDSVIVKVSRGATEDFMALPATETTSTQSTLRWIRHPQATGYRIDLYSGDQQAGDLIISSYIEGSKGYDKAIEIYNGTGKDIDLSKYSLRKQTNGSGSFGTELFLKNDEHPILADGENFLIVSGDCTNEALINRAQMIAPAEKEKSLMSFNGDDAIGLYHNGIQIDVIGDVDTGKGATWGVNVTYMRKTEVTHPTTVCDWSEWVNLGQDVIDRTGTFTMQFAPESQYVFEDKEVGEQTEYQVSGLMPNHRYTYRVTALSAQGEIEAVNTMGIKTSPLESPEVLDATEITENSFVANWDIVSGAEHYLIDLYTLIGDEEVEIFETFTNVKDGKPLPEGWTGNASGHYESSTNSKEPNSLAFKPEKGEEEYIQTCDYPAPVTELSFWYKFVSGGIGSTFKIEKKSNGIWSEIDIIEFVNSAQTASYSFTKDENITAFRFTYHKEKGNFALDNVSVTYGGTKPEYIVQDKIVTGLSCKFENLKKDTEYYYQVRSAIGDILSEQSERVAVKTSGNTGSIEKNEQNGLIFCSTNSGFRILGLQGNETVSVYTPSGTSIFETRANSAVIEIPASSRGIYIIGIKSSSGYKTMKVIW</sequence>
<gene>
    <name evidence="8" type="ORF">DDY73_08830</name>
</gene>
<evidence type="ECO:0008006" key="10">
    <source>
        <dbReference type="Google" id="ProtNLM"/>
    </source>
</evidence>
<protein>
    <recommendedName>
        <fullName evidence="10">LTD domain-containing protein</fullName>
    </recommendedName>
</protein>
<feature type="chain" id="PRO_5017007426" description="LTD domain-containing protein" evidence="5">
    <location>
        <begin position="26"/>
        <end position="959"/>
    </location>
</feature>
<keyword evidence="3" id="KW-0378">Hydrolase</keyword>
<dbReference type="SMART" id="SM00060">
    <property type="entry name" value="FN3"/>
    <property type="match status" value="2"/>
</dbReference>
<evidence type="ECO:0000259" key="7">
    <source>
        <dbReference type="PROSITE" id="PS51841"/>
    </source>
</evidence>
<evidence type="ECO:0000256" key="5">
    <source>
        <dbReference type="SAM" id="SignalP"/>
    </source>
</evidence>
<dbReference type="CDD" id="cd00063">
    <property type="entry name" value="FN3"/>
    <property type="match status" value="2"/>
</dbReference>
<evidence type="ECO:0000256" key="1">
    <source>
        <dbReference type="ARBA" id="ARBA00006429"/>
    </source>
</evidence>
<dbReference type="EMBL" id="DNWC01000116">
    <property type="protein sequence ID" value="HBJ09096.1"/>
    <property type="molecule type" value="Genomic_DNA"/>
</dbReference>
<keyword evidence="2" id="KW-0540">Nuclease</keyword>
<keyword evidence="5" id="KW-0732">Signal</keyword>
<dbReference type="InterPro" id="IPR001322">
    <property type="entry name" value="Lamin_tail_dom"/>
</dbReference>
<dbReference type="PANTHER" id="PTHR33607:SF2">
    <property type="entry name" value="ENDONUCLEASE-1"/>
    <property type="match status" value="1"/>
</dbReference>
<dbReference type="GO" id="GO:0016787">
    <property type="term" value="F:hydrolase activity"/>
    <property type="evidence" value="ECO:0007669"/>
    <property type="project" value="UniProtKB-KW"/>
</dbReference>
<dbReference type="PROSITE" id="PS50853">
    <property type="entry name" value="FN3"/>
    <property type="match status" value="1"/>
</dbReference>
<dbReference type="InterPro" id="IPR036116">
    <property type="entry name" value="FN3_sf"/>
</dbReference>
<dbReference type="Gene3D" id="2.60.40.10">
    <property type="entry name" value="Immunoglobulins"/>
    <property type="match status" value="1"/>
</dbReference>
<dbReference type="SUPFAM" id="SSF54060">
    <property type="entry name" value="His-Me finger endonucleases"/>
    <property type="match status" value="1"/>
</dbReference>
<dbReference type="PANTHER" id="PTHR33607">
    <property type="entry name" value="ENDONUCLEASE-1"/>
    <property type="match status" value="1"/>
</dbReference>
<comment type="caution">
    <text evidence="8">The sequence shown here is derived from an EMBL/GenBank/DDBJ whole genome shotgun (WGS) entry which is preliminary data.</text>
</comment>
<evidence type="ECO:0000256" key="2">
    <source>
        <dbReference type="ARBA" id="ARBA00022722"/>
    </source>
</evidence>
<feature type="compositionally biased region" description="Polar residues" evidence="4">
    <location>
        <begin position="709"/>
        <end position="724"/>
    </location>
</feature>
<feature type="signal peptide" evidence="5">
    <location>
        <begin position="1"/>
        <end position="25"/>
    </location>
</feature>
<dbReference type="RefSeq" id="WP_337929188.1">
    <property type="nucleotide sequence ID" value="NZ_JAXVFC010000073.1"/>
</dbReference>
<dbReference type="GO" id="GO:0004518">
    <property type="term" value="F:nuclease activity"/>
    <property type="evidence" value="ECO:0007669"/>
    <property type="project" value="UniProtKB-KW"/>
</dbReference>